<reference evidence="1 2" key="1">
    <citation type="journal article" date="2014" name="Curr. Biol.">
        <title>The genome of the clonal raider ant Cerapachys biroi.</title>
        <authorList>
            <person name="Oxley P.R."/>
            <person name="Ji L."/>
            <person name="Fetter-Pruneda I."/>
            <person name="McKenzie S.K."/>
            <person name="Li C."/>
            <person name="Hu H."/>
            <person name="Zhang G."/>
            <person name="Kronauer D.J."/>
        </authorList>
    </citation>
    <scope>NUCLEOTIDE SEQUENCE [LARGE SCALE GENOMIC DNA]</scope>
</reference>
<dbReference type="AlphaFoldDB" id="A0A026WCY9"/>
<gene>
    <name evidence="1" type="ORF">X777_06629</name>
</gene>
<dbReference type="Proteomes" id="UP000053097">
    <property type="component" value="Unassembled WGS sequence"/>
</dbReference>
<evidence type="ECO:0000313" key="1">
    <source>
        <dbReference type="EMBL" id="EZA53813.1"/>
    </source>
</evidence>
<name>A0A026WCY9_OOCBI</name>
<dbReference type="EMBL" id="KK107270">
    <property type="protein sequence ID" value="EZA53813.1"/>
    <property type="molecule type" value="Genomic_DNA"/>
</dbReference>
<proteinExistence type="predicted"/>
<accession>A0A026WCY9</accession>
<keyword evidence="2" id="KW-1185">Reference proteome</keyword>
<evidence type="ECO:0000313" key="2">
    <source>
        <dbReference type="Proteomes" id="UP000053097"/>
    </source>
</evidence>
<sequence length="221" mass="25852">MPIGVSKMRKEGNGALILGYGSEKEIKQLKSTVENKLGNKYQIIEPRNAQLKLKIFNVDEEEMKCNEKQIVGMIIKQNNLEEENRGFNMKIVKKIIKKGNENSTSRMKKEDGSLIIEVDDTTHEEMLRKEKINVRWKKCRVVNYVNVKRCFKCWGYYHVAANCRRSITCSRCAGDHKDSECKAKKEKCVNCMYKNKTYNMKINDHLRYQKRGRGNYGLQKI</sequence>
<dbReference type="OMA" id="YINWIVE"/>
<protein>
    <recommendedName>
        <fullName evidence="3">CCHC-type domain-containing protein</fullName>
    </recommendedName>
</protein>
<organism evidence="1 2">
    <name type="scientific">Ooceraea biroi</name>
    <name type="common">Clonal raider ant</name>
    <name type="synonym">Cerapachys biroi</name>
    <dbReference type="NCBI Taxonomy" id="2015173"/>
    <lineage>
        <taxon>Eukaryota</taxon>
        <taxon>Metazoa</taxon>
        <taxon>Ecdysozoa</taxon>
        <taxon>Arthropoda</taxon>
        <taxon>Hexapoda</taxon>
        <taxon>Insecta</taxon>
        <taxon>Pterygota</taxon>
        <taxon>Neoptera</taxon>
        <taxon>Endopterygota</taxon>
        <taxon>Hymenoptera</taxon>
        <taxon>Apocrita</taxon>
        <taxon>Aculeata</taxon>
        <taxon>Formicoidea</taxon>
        <taxon>Formicidae</taxon>
        <taxon>Dorylinae</taxon>
        <taxon>Ooceraea</taxon>
    </lineage>
</organism>
<dbReference type="OrthoDB" id="7554073at2759"/>
<evidence type="ECO:0008006" key="3">
    <source>
        <dbReference type="Google" id="ProtNLM"/>
    </source>
</evidence>